<dbReference type="Gene3D" id="3.10.450.50">
    <property type="match status" value="1"/>
</dbReference>
<feature type="chain" id="PRO_5045203600" description="SnoaL-like domain-containing protein" evidence="2">
    <location>
        <begin position="20"/>
        <end position="169"/>
    </location>
</feature>
<feature type="domain" description="SnoaL-like" evidence="3">
    <location>
        <begin position="60"/>
        <end position="109"/>
    </location>
</feature>
<proteinExistence type="predicted"/>
<evidence type="ECO:0000256" key="2">
    <source>
        <dbReference type="SAM" id="SignalP"/>
    </source>
</evidence>
<comment type="caution">
    <text evidence="4">The sequence shown here is derived from an EMBL/GenBank/DDBJ whole genome shotgun (WGS) entry which is preliminary data.</text>
</comment>
<evidence type="ECO:0000313" key="5">
    <source>
        <dbReference type="Proteomes" id="UP000646749"/>
    </source>
</evidence>
<dbReference type="EMBL" id="BONW01000034">
    <property type="protein sequence ID" value="GIG91136.1"/>
    <property type="molecule type" value="Genomic_DNA"/>
</dbReference>
<feature type="region of interest" description="Disordered" evidence="1">
    <location>
        <begin position="23"/>
        <end position="52"/>
    </location>
</feature>
<dbReference type="InterPro" id="IPR037401">
    <property type="entry name" value="SnoaL-like"/>
</dbReference>
<dbReference type="SUPFAM" id="SSF54427">
    <property type="entry name" value="NTF2-like"/>
    <property type="match status" value="1"/>
</dbReference>
<accession>A0ABQ4E8S3</accession>
<evidence type="ECO:0000259" key="3">
    <source>
        <dbReference type="Pfam" id="PF13577"/>
    </source>
</evidence>
<feature type="signal peptide" evidence="2">
    <location>
        <begin position="1"/>
        <end position="19"/>
    </location>
</feature>
<reference evidence="4 5" key="1">
    <citation type="submission" date="2021-01" db="EMBL/GenBank/DDBJ databases">
        <title>Whole genome shotgun sequence of Plantactinospora endophytica NBRC 110450.</title>
        <authorList>
            <person name="Komaki H."/>
            <person name="Tamura T."/>
        </authorList>
    </citation>
    <scope>NUCLEOTIDE SEQUENCE [LARGE SCALE GENOMIC DNA]</scope>
    <source>
        <strain evidence="4 5">NBRC 110450</strain>
    </source>
</reference>
<dbReference type="Proteomes" id="UP000646749">
    <property type="component" value="Unassembled WGS sequence"/>
</dbReference>
<protein>
    <recommendedName>
        <fullName evidence="3">SnoaL-like domain-containing protein</fullName>
    </recommendedName>
</protein>
<keyword evidence="2" id="KW-0732">Signal</keyword>
<name>A0ABQ4E8S3_9ACTN</name>
<evidence type="ECO:0000256" key="1">
    <source>
        <dbReference type="SAM" id="MobiDB-lite"/>
    </source>
</evidence>
<evidence type="ECO:0000313" key="4">
    <source>
        <dbReference type="EMBL" id="GIG91136.1"/>
    </source>
</evidence>
<dbReference type="Pfam" id="PF13577">
    <property type="entry name" value="SnoaL_4"/>
    <property type="match status" value="1"/>
</dbReference>
<keyword evidence="5" id="KW-1185">Reference proteome</keyword>
<dbReference type="InterPro" id="IPR032710">
    <property type="entry name" value="NTF2-like_dom_sf"/>
</dbReference>
<sequence>MRRPLATTLMAVIVATLTAACGTAEPSRSVDPPRTFGSPSAISPTASAPVDVSPGVADDDRAAIEEVAARFATAANAGDEEAVAALFAPDARFDSVGRIYPSRDDIMTRFLVPEVLRVGGRYEPGERRWDGTRLTVTYRFTTASGGREEFTYAYLVRDGLIRDVVGRYL</sequence>
<dbReference type="PROSITE" id="PS51257">
    <property type="entry name" value="PROKAR_LIPOPROTEIN"/>
    <property type="match status" value="1"/>
</dbReference>
<organism evidence="4 5">
    <name type="scientific">Plantactinospora endophytica</name>
    <dbReference type="NCBI Taxonomy" id="673535"/>
    <lineage>
        <taxon>Bacteria</taxon>
        <taxon>Bacillati</taxon>
        <taxon>Actinomycetota</taxon>
        <taxon>Actinomycetes</taxon>
        <taxon>Micromonosporales</taxon>
        <taxon>Micromonosporaceae</taxon>
        <taxon>Plantactinospora</taxon>
    </lineage>
</organism>
<gene>
    <name evidence="4" type="ORF">Pen02_60720</name>
</gene>
<dbReference type="RefSeq" id="WP_203869536.1">
    <property type="nucleotide sequence ID" value="NZ_BONW01000034.1"/>
</dbReference>
<feature type="compositionally biased region" description="Low complexity" evidence="1">
    <location>
        <begin position="38"/>
        <end position="49"/>
    </location>
</feature>